<feature type="transmembrane region" description="Helical" evidence="1">
    <location>
        <begin position="12"/>
        <end position="30"/>
    </location>
</feature>
<protein>
    <recommendedName>
        <fullName evidence="4">DUF5666 domain-containing protein</fullName>
    </recommendedName>
</protein>
<dbReference type="Proteomes" id="UP000177416">
    <property type="component" value="Unassembled WGS sequence"/>
</dbReference>
<gene>
    <name evidence="2" type="ORF">A2875_03880</name>
</gene>
<dbReference type="EMBL" id="MFJJ01000027">
    <property type="protein sequence ID" value="OGG14093.1"/>
    <property type="molecule type" value="Genomic_DNA"/>
</dbReference>
<reference evidence="2 3" key="1">
    <citation type="journal article" date="2016" name="Nat. Commun.">
        <title>Thousands of microbial genomes shed light on interconnected biogeochemical processes in an aquifer system.</title>
        <authorList>
            <person name="Anantharaman K."/>
            <person name="Brown C.T."/>
            <person name="Hug L.A."/>
            <person name="Sharon I."/>
            <person name="Castelle C.J."/>
            <person name="Probst A.J."/>
            <person name="Thomas B.C."/>
            <person name="Singh A."/>
            <person name="Wilkins M.J."/>
            <person name="Karaoz U."/>
            <person name="Brodie E.L."/>
            <person name="Williams K.H."/>
            <person name="Hubbard S.S."/>
            <person name="Banfield J.F."/>
        </authorList>
    </citation>
    <scope>NUCLEOTIDE SEQUENCE [LARGE SCALE GENOMIC DNA]</scope>
</reference>
<sequence length="245" mass="26856">MASKKKQDKTNLIVWGVIALIGLAVVFAIVSENKKTESSTDARARASIPEKCTKPGKKGVISNLRGIVLSKDETEKTFIVDIGAPNAIRNRTVYSCTSTLWMRAKGGGSDPGDLYKMTFADLNVGDKVVVDGNFVDQDKTTIYPMRIQDMSLHPEHFRGDVTAKTAIELTLENVVNGPARTVAVLLTATNRCYRDIRFRDIKLKTPKVDCSTIAVGERVEVDGIYSDVKGTLIGPYAQLVVHPRD</sequence>
<comment type="caution">
    <text evidence="2">The sequence shown here is derived from an EMBL/GenBank/DDBJ whole genome shotgun (WGS) entry which is preliminary data.</text>
</comment>
<evidence type="ECO:0000256" key="1">
    <source>
        <dbReference type="SAM" id="Phobius"/>
    </source>
</evidence>
<keyword evidence="1" id="KW-0472">Membrane</keyword>
<evidence type="ECO:0000313" key="2">
    <source>
        <dbReference type="EMBL" id="OGG14093.1"/>
    </source>
</evidence>
<accession>A0A1F5ZNY8</accession>
<proteinExistence type="predicted"/>
<dbReference type="AlphaFoldDB" id="A0A1F5ZNY8"/>
<organism evidence="2 3">
    <name type="scientific">Candidatus Gottesmanbacteria bacterium RIFCSPHIGHO2_01_FULL_46_14</name>
    <dbReference type="NCBI Taxonomy" id="1798380"/>
    <lineage>
        <taxon>Bacteria</taxon>
        <taxon>Candidatus Gottesmaniibacteriota</taxon>
    </lineage>
</organism>
<evidence type="ECO:0008006" key="4">
    <source>
        <dbReference type="Google" id="ProtNLM"/>
    </source>
</evidence>
<name>A0A1F5ZNY8_9BACT</name>
<keyword evidence="1" id="KW-1133">Transmembrane helix</keyword>
<evidence type="ECO:0000313" key="3">
    <source>
        <dbReference type="Proteomes" id="UP000177416"/>
    </source>
</evidence>
<keyword evidence="1" id="KW-0812">Transmembrane</keyword>